<evidence type="ECO:0000313" key="1">
    <source>
        <dbReference type="EMBL" id="RDY14257.1"/>
    </source>
</evidence>
<name>A0A371IGR9_MUCPR</name>
<gene>
    <name evidence="1" type="ORF">CR513_00719</name>
</gene>
<feature type="non-terminal residue" evidence="1">
    <location>
        <position position="1"/>
    </location>
</feature>
<protein>
    <submittedName>
        <fullName evidence="1">Uncharacterized protein</fullName>
    </submittedName>
</protein>
<accession>A0A371IGR9</accession>
<organism evidence="1 2">
    <name type="scientific">Mucuna pruriens</name>
    <name type="common">Velvet bean</name>
    <name type="synonym">Dolichos pruriens</name>
    <dbReference type="NCBI Taxonomy" id="157652"/>
    <lineage>
        <taxon>Eukaryota</taxon>
        <taxon>Viridiplantae</taxon>
        <taxon>Streptophyta</taxon>
        <taxon>Embryophyta</taxon>
        <taxon>Tracheophyta</taxon>
        <taxon>Spermatophyta</taxon>
        <taxon>Magnoliopsida</taxon>
        <taxon>eudicotyledons</taxon>
        <taxon>Gunneridae</taxon>
        <taxon>Pentapetalae</taxon>
        <taxon>rosids</taxon>
        <taxon>fabids</taxon>
        <taxon>Fabales</taxon>
        <taxon>Fabaceae</taxon>
        <taxon>Papilionoideae</taxon>
        <taxon>50 kb inversion clade</taxon>
        <taxon>NPAAA clade</taxon>
        <taxon>indigoferoid/millettioid clade</taxon>
        <taxon>Phaseoleae</taxon>
        <taxon>Mucuna</taxon>
    </lineage>
</organism>
<evidence type="ECO:0000313" key="2">
    <source>
        <dbReference type="Proteomes" id="UP000257109"/>
    </source>
</evidence>
<dbReference type="AlphaFoldDB" id="A0A371IGR9"/>
<sequence>MKFPSSNGQVEDNVSVHIKISIDVELNPRPPINQGAKPIEKLENLSLTDNEHCTQIGERMQGQPFDMSEIDPKVICH</sequence>
<reference evidence="1" key="1">
    <citation type="submission" date="2018-05" db="EMBL/GenBank/DDBJ databases">
        <title>Draft genome of Mucuna pruriens seed.</title>
        <authorList>
            <person name="Nnadi N.E."/>
            <person name="Vos R."/>
            <person name="Hasami M.H."/>
            <person name="Devisetty U.K."/>
            <person name="Aguiy J.C."/>
        </authorList>
    </citation>
    <scope>NUCLEOTIDE SEQUENCE [LARGE SCALE GENOMIC DNA]</scope>
    <source>
        <strain evidence="1">JCA_2017</strain>
    </source>
</reference>
<dbReference type="Proteomes" id="UP000257109">
    <property type="component" value="Unassembled WGS sequence"/>
</dbReference>
<dbReference type="EMBL" id="QJKJ01000101">
    <property type="protein sequence ID" value="RDY14257.1"/>
    <property type="molecule type" value="Genomic_DNA"/>
</dbReference>
<comment type="caution">
    <text evidence="1">The sequence shown here is derived from an EMBL/GenBank/DDBJ whole genome shotgun (WGS) entry which is preliminary data.</text>
</comment>
<proteinExistence type="predicted"/>
<keyword evidence="2" id="KW-1185">Reference proteome</keyword>